<gene>
    <name evidence="3" type="ORF">FHR21_002675</name>
</gene>
<protein>
    <submittedName>
        <fullName evidence="3">Putative membrane protein</fullName>
    </submittedName>
</protein>
<evidence type="ECO:0000313" key="3">
    <source>
        <dbReference type="EMBL" id="MBB5707309.1"/>
    </source>
</evidence>
<proteinExistence type="predicted"/>
<keyword evidence="1" id="KW-0472">Membrane</keyword>
<comment type="caution">
    <text evidence="3">The sequence shown here is derived from an EMBL/GenBank/DDBJ whole genome shotgun (WGS) entry which is preliminary data.</text>
</comment>
<keyword evidence="1" id="KW-1133">Transmembrane helix</keyword>
<feature type="transmembrane region" description="Helical" evidence="1">
    <location>
        <begin position="30"/>
        <end position="51"/>
    </location>
</feature>
<name>A0A7W9ER90_9SPHN</name>
<dbReference type="AlphaFoldDB" id="A0A7W9ER90"/>
<feature type="transmembrane region" description="Helical" evidence="1">
    <location>
        <begin position="95"/>
        <end position="116"/>
    </location>
</feature>
<evidence type="ECO:0000313" key="4">
    <source>
        <dbReference type="Proteomes" id="UP000537161"/>
    </source>
</evidence>
<dbReference type="Pfam" id="PF09990">
    <property type="entry name" value="DUF2231"/>
    <property type="match status" value="1"/>
</dbReference>
<feature type="domain" description="DUF2231" evidence="2">
    <location>
        <begin position="2"/>
        <end position="126"/>
    </location>
</feature>
<dbReference type="EMBL" id="JACIJH010000009">
    <property type="protein sequence ID" value="MBB5707309.1"/>
    <property type="molecule type" value="Genomic_DNA"/>
</dbReference>
<dbReference type="Proteomes" id="UP000537161">
    <property type="component" value="Unassembled WGS sequence"/>
</dbReference>
<accession>A0A7W9ER90</accession>
<sequence length="130" mass="13595">MHFPVAGWSLAVAADVTGLWLGEAAWGWSGGLLAVGCAMAPIAMLAGMIELPRVPEGAPMTDAWLHMGGMLTAFTFFTARLFLRLDHWQALAPDTASLMLDAGGSVALVVGGWFGGRLVYGHGVGRDAPE</sequence>
<reference evidence="3 4" key="1">
    <citation type="submission" date="2020-08" db="EMBL/GenBank/DDBJ databases">
        <title>Genomic Encyclopedia of Type Strains, Phase IV (KMG-IV): sequencing the most valuable type-strain genomes for metagenomic binning, comparative biology and taxonomic classification.</title>
        <authorList>
            <person name="Goeker M."/>
        </authorList>
    </citation>
    <scope>NUCLEOTIDE SEQUENCE [LARGE SCALE GENOMIC DNA]</scope>
    <source>
        <strain evidence="3 4">DSM 27163</strain>
    </source>
</reference>
<feature type="transmembrane region" description="Helical" evidence="1">
    <location>
        <begin position="63"/>
        <end position="83"/>
    </location>
</feature>
<evidence type="ECO:0000259" key="2">
    <source>
        <dbReference type="Pfam" id="PF09990"/>
    </source>
</evidence>
<keyword evidence="1" id="KW-0812">Transmembrane</keyword>
<organism evidence="3 4">
    <name type="scientific">Sphingopyxis panaciterrulae</name>
    <dbReference type="NCBI Taxonomy" id="462372"/>
    <lineage>
        <taxon>Bacteria</taxon>
        <taxon>Pseudomonadati</taxon>
        <taxon>Pseudomonadota</taxon>
        <taxon>Alphaproteobacteria</taxon>
        <taxon>Sphingomonadales</taxon>
        <taxon>Sphingomonadaceae</taxon>
        <taxon>Sphingopyxis</taxon>
    </lineage>
</organism>
<dbReference type="InterPro" id="IPR019251">
    <property type="entry name" value="DUF2231_TM"/>
</dbReference>
<keyword evidence="4" id="KW-1185">Reference proteome</keyword>
<evidence type="ECO:0000256" key="1">
    <source>
        <dbReference type="SAM" id="Phobius"/>
    </source>
</evidence>